<dbReference type="GO" id="GO:0005737">
    <property type="term" value="C:cytoplasm"/>
    <property type="evidence" value="ECO:0007669"/>
    <property type="project" value="UniProtKB-SubCell"/>
</dbReference>
<feature type="region of interest" description="Disordered" evidence="4">
    <location>
        <begin position="106"/>
        <end position="179"/>
    </location>
</feature>
<comment type="subcellular location">
    <subcellularLocation>
        <location evidence="1">Cytoplasm</location>
    </subcellularLocation>
</comment>
<dbReference type="InterPro" id="IPR041923">
    <property type="entry name" value="UBA_UBXN1"/>
</dbReference>
<gene>
    <name evidence="5" type="ORF">PACLA_8A021225</name>
</gene>
<dbReference type="GO" id="GO:0005634">
    <property type="term" value="C:nucleus"/>
    <property type="evidence" value="ECO:0007669"/>
    <property type="project" value="TreeGrafter"/>
</dbReference>
<feature type="compositionally biased region" description="Basic and acidic residues" evidence="4">
    <location>
        <begin position="45"/>
        <end position="64"/>
    </location>
</feature>
<reference evidence="5" key="1">
    <citation type="submission" date="2020-04" db="EMBL/GenBank/DDBJ databases">
        <authorList>
            <person name="Alioto T."/>
            <person name="Alioto T."/>
            <person name="Gomez Garrido J."/>
        </authorList>
    </citation>
    <scope>NUCLEOTIDE SEQUENCE</scope>
    <source>
        <strain evidence="5">A484AB</strain>
    </source>
</reference>
<dbReference type="PROSITE" id="PS00028">
    <property type="entry name" value="ZINC_FINGER_C2H2_1"/>
    <property type="match status" value="1"/>
</dbReference>
<dbReference type="Proteomes" id="UP001152795">
    <property type="component" value="Unassembled WGS sequence"/>
</dbReference>
<dbReference type="GO" id="GO:1903094">
    <property type="term" value="P:negative regulation of protein K48-linked deubiquitination"/>
    <property type="evidence" value="ECO:0007669"/>
    <property type="project" value="TreeGrafter"/>
</dbReference>
<dbReference type="GO" id="GO:0031397">
    <property type="term" value="P:negative regulation of protein ubiquitination"/>
    <property type="evidence" value="ECO:0007669"/>
    <property type="project" value="TreeGrafter"/>
</dbReference>
<accession>A0A7D9J4Z4</accession>
<organism evidence="5 6">
    <name type="scientific">Paramuricea clavata</name>
    <name type="common">Red gorgonian</name>
    <name type="synonym">Violescent sea-whip</name>
    <dbReference type="NCBI Taxonomy" id="317549"/>
    <lineage>
        <taxon>Eukaryota</taxon>
        <taxon>Metazoa</taxon>
        <taxon>Cnidaria</taxon>
        <taxon>Anthozoa</taxon>
        <taxon>Octocorallia</taxon>
        <taxon>Malacalcyonacea</taxon>
        <taxon>Plexauridae</taxon>
        <taxon>Paramuricea</taxon>
    </lineage>
</organism>
<feature type="non-terminal residue" evidence="5">
    <location>
        <position position="1"/>
    </location>
</feature>
<evidence type="ECO:0000256" key="1">
    <source>
        <dbReference type="ARBA" id="ARBA00004496"/>
    </source>
</evidence>
<feature type="region of interest" description="Disordered" evidence="4">
    <location>
        <begin position="45"/>
        <end position="89"/>
    </location>
</feature>
<dbReference type="FunFam" id="1.10.8.10:FF:000053">
    <property type="entry name" value="Ubiquitin-associated and SH3 domain-containing, A"/>
    <property type="match status" value="1"/>
</dbReference>
<dbReference type="PANTHER" id="PTHR46340:SF1">
    <property type="entry name" value="UBX DOMAIN-CONTAINING PROTEIN 1"/>
    <property type="match status" value="1"/>
</dbReference>
<dbReference type="OrthoDB" id="10254930at2759"/>
<evidence type="ECO:0000256" key="2">
    <source>
        <dbReference type="ARBA" id="ARBA00022443"/>
    </source>
</evidence>
<dbReference type="GO" id="GO:0032435">
    <property type="term" value="P:negative regulation of proteasomal ubiquitin-dependent protein catabolic process"/>
    <property type="evidence" value="ECO:0007669"/>
    <property type="project" value="TreeGrafter"/>
</dbReference>
<feature type="region of interest" description="Disordered" evidence="4">
    <location>
        <begin position="191"/>
        <end position="221"/>
    </location>
</feature>
<dbReference type="PROSITE" id="PS50030">
    <property type="entry name" value="UBA"/>
    <property type="match status" value="1"/>
</dbReference>
<feature type="compositionally biased region" description="Polar residues" evidence="4">
    <location>
        <begin position="80"/>
        <end position="89"/>
    </location>
</feature>
<dbReference type="Pfam" id="PF22562">
    <property type="entry name" value="UBA_7"/>
    <property type="match status" value="1"/>
</dbReference>
<dbReference type="SMART" id="SM00165">
    <property type="entry name" value="UBA"/>
    <property type="match status" value="1"/>
</dbReference>
<keyword evidence="3" id="KW-0963">Cytoplasm</keyword>
<dbReference type="Gene3D" id="1.10.8.10">
    <property type="entry name" value="DNA helicase RuvA subunit, C-terminal domain"/>
    <property type="match status" value="1"/>
</dbReference>
<protein>
    <submittedName>
        <fullName evidence="5">UBX domain-containing 1-like</fullName>
    </submittedName>
</protein>
<evidence type="ECO:0000256" key="4">
    <source>
        <dbReference type="SAM" id="MobiDB-lite"/>
    </source>
</evidence>
<dbReference type="InterPro" id="IPR009060">
    <property type="entry name" value="UBA-like_sf"/>
</dbReference>
<name>A0A7D9J4Z4_PARCT</name>
<dbReference type="EMBL" id="CACRXK020011740">
    <property type="protein sequence ID" value="CAB4021971.1"/>
    <property type="molecule type" value="Genomic_DNA"/>
</dbReference>
<dbReference type="GO" id="GO:0036435">
    <property type="term" value="F:K48-linked polyubiquitin modification-dependent protein binding"/>
    <property type="evidence" value="ECO:0007669"/>
    <property type="project" value="TreeGrafter"/>
</dbReference>
<evidence type="ECO:0000313" key="6">
    <source>
        <dbReference type="Proteomes" id="UP001152795"/>
    </source>
</evidence>
<dbReference type="PANTHER" id="PTHR46340">
    <property type="entry name" value="UBX DOMAIN-CONTAINING PROTEIN 1"/>
    <property type="match status" value="1"/>
</dbReference>
<dbReference type="InterPro" id="IPR057766">
    <property type="entry name" value="Znf-C2H2_OTU1-like_C"/>
</dbReference>
<proteinExistence type="predicted"/>
<dbReference type="AlphaFoldDB" id="A0A7D9J4Z4"/>
<dbReference type="SUPFAM" id="SSF46934">
    <property type="entry name" value="UBA-like"/>
    <property type="match status" value="1"/>
</dbReference>
<dbReference type="CDD" id="cd14302">
    <property type="entry name" value="UBA_UBXN1"/>
    <property type="match status" value="1"/>
</dbReference>
<dbReference type="Pfam" id="PF24560">
    <property type="entry name" value="zf-C2H2_OTU1_C"/>
    <property type="match status" value="1"/>
</dbReference>
<keyword evidence="2" id="KW-0728">SH3 domain</keyword>
<evidence type="ECO:0000256" key="3">
    <source>
        <dbReference type="ARBA" id="ARBA00022490"/>
    </source>
</evidence>
<dbReference type="InterPro" id="IPR013087">
    <property type="entry name" value="Znf_C2H2_type"/>
</dbReference>
<evidence type="ECO:0000313" key="5">
    <source>
        <dbReference type="EMBL" id="CAB4021971.1"/>
    </source>
</evidence>
<sequence length="221" mass="25385">MSDVDILMEMGFPKNRAEKALAATKHKGVQLAMDWLFAHADDADIDEPLKPDEGHTLGAEDKIPVENLDVDNDDNVVGSVEQSEGQPQALSLKCEDCGKSLRSEAQVQMHAARTGHQNFAESTEEVKPLTEDEKKAQLDKLQTKIVQRRQERAEKEKQENVEREKIRRKSGKERTDFKQKFEVQEAQKIAEQRRREKLEEKKLRQKLKEEIARDRAEKASQ</sequence>
<feature type="compositionally biased region" description="Basic and acidic residues" evidence="4">
    <location>
        <begin position="124"/>
        <end position="165"/>
    </location>
</feature>
<comment type="caution">
    <text evidence="5">The sequence shown here is derived from an EMBL/GenBank/DDBJ whole genome shotgun (WGS) entry which is preliminary data.</text>
</comment>
<keyword evidence="6" id="KW-1185">Reference proteome</keyword>
<dbReference type="InterPro" id="IPR015940">
    <property type="entry name" value="UBA"/>
</dbReference>